<feature type="compositionally biased region" description="Gly residues" evidence="1">
    <location>
        <begin position="187"/>
        <end position="199"/>
    </location>
</feature>
<accession>I1V1G2</accession>
<reference evidence="3 4" key="1">
    <citation type="journal article" date="2012" name="J. Virol.">
        <title>Biology of a Novel Mycobacteriophage, SWU1, Isolated from Chinese Soil as Revealed by Genomic Characteristics.</title>
        <authorList>
            <person name="Fan X."/>
            <person name="Teng T."/>
            <person name="Wang H."/>
            <person name="Xie J."/>
        </authorList>
    </citation>
    <scope>NUCLEOTIDE SEQUENCE [LARGE SCALE GENOMIC DNA]</scope>
</reference>
<feature type="region of interest" description="Disordered" evidence="1">
    <location>
        <begin position="173"/>
        <end position="210"/>
    </location>
</feature>
<dbReference type="OrthoDB" id="17155at10239"/>
<dbReference type="Proteomes" id="UP000002876">
    <property type="component" value="Segment"/>
</dbReference>
<evidence type="ECO:0000256" key="1">
    <source>
        <dbReference type="SAM" id="MobiDB-lite"/>
    </source>
</evidence>
<keyword evidence="4" id="KW-1185">Reference proteome</keyword>
<dbReference type="Pfam" id="PF21722">
    <property type="entry name" value="Gly_rich_2"/>
    <property type="match status" value="1"/>
</dbReference>
<protein>
    <recommendedName>
        <fullName evidence="2">Glycine-rich domain-containing protein</fullName>
    </recommendedName>
</protein>
<organism evidence="3 4">
    <name type="scientific">Mycobacterium phage SWU1</name>
    <dbReference type="NCBI Taxonomy" id="1175504"/>
    <lineage>
        <taxon>Viruses</taxon>
        <taxon>Duplodnaviria</taxon>
        <taxon>Heunggongvirae</taxon>
        <taxon>Uroviricota</taxon>
        <taxon>Caudoviricetes</taxon>
        <taxon>Fromanvirus</taxon>
        <taxon>Fromanvirus SWU1</taxon>
    </lineage>
</organism>
<evidence type="ECO:0000313" key="3">
    <source>
        <dbReference type="EMBL" id="AFI24940.1"/>
    </source>
</evidence>
<evidence type="ECO:0000259" key="2">
    <source>
        <dbReference type="Pfam" id="PF21722"/>
    </source>
</evidence>
<dbReference type="InterPro" id="IPR049304">
    <property type="entry name" value="Gly_rich_dom"/>
</dbReference>
<dbReference type="RefSeq" id="YP_006382950.1">
    <property type="nucleotide sequence ID" value="NC_017973.1"/>
</dbReference>
<feature type="domain" description="Glycine-rich" evidence="2">
    <location>
        <begin position="47"/>
        <end position="218"/>
    </location>
</feature>
<dbReference type="EMBL" id="JF946695">
    <property type="protein sequence ID" value="AFI24940.1"/>
    <property type="molecule type" value="Genomic_DNA"/>
</dbReference>
<dbReference type="GeneID" id="12978782"/>
<name>I1V1G2_9CAUD</name>
<dbReference type="KEGG" id="vg:12978782"/>
<sequence length="220" mass="21357">MTGISLGVNDIRNLSIFLGVSNKILKVSLGTEKVWPAFTPVLTTFATVGAYTYNIPDGAKFIDVILLGGGGGGKGMALFDGWGRGGDAGSWAIVTLERGVHIPLSTKTITGLVGAGGAFGDGSATAGKGGGPGGNTTAIATGWAGLTAAGGAGGTVVDPLSVAGKSPGDRTYNGQLYVGGAQQNSGSGNGNAPGGGGAGAQTSTQDGGSGARGQAWFFAY</sequence>
<proteinExistence type="predicted"/>
<evidence type="ECO:0000313" key="4">
    <source>
        <dbReference type="Proteomes" id="UP000002876"/>
    </source>
</evidence>